<feature type="region of interest" description="Disordered" evidence="1">
    <location>
        <begin position="1"/>
        <end position="29"/>
    </location>
</feature>
<name>A0ABQ9VFB4_SAGOE</name>
<evidence type="ECO:0000313" key="3">
    <source>
        <dbReference type="Proteomes" id="UP001266305"/>
    </source>
</evidence>
<keyword evidence="3" id="KW-1185">Reference proteome</keyword>
<reference evidence="2 3" key="1">
    <citation type="submission" date="2023-05" db="EMBL/GenBank/DDBJ databases">
        <title>B98-5 Cell Line De Novo Hybrid Assembly: An Optical Mapping Approach.</title>
        <authorList>
            <person name="Kananen K."/>
            <person name="Auerbach J.A."/>
            <person name="Kautto E."/>
            <person name="Blachly J.S."/>
        </authorList>
    </citation>
    <scope>NUCLEOTIDE SEQUENCE [LARGE SCALE GENOMIC DNA]</scope>
    <source>
        <strain evidence="2">B95-8</strain>
        <tissue evidence="2">Cell line</tissue>
    </source>
</reference>
<comment type="caution">
    <text evidence="2">The sequence shown here is derived from an EMBL/GenBank/DDBJ whole genome shotgun (WGS) entry which is preliminary data.</text>
</comment>
<organism evidence="2 3">
    <name type="scientific">Saguinus oedipus</name>
    <name type="common">Cotton-top tamarin</name>
    <name type="synonym">Oedipomidas oedipus</name>
    <dbReference type="NCBI Taxonomy" id="9490"/>
    <lineage>
        <taxon>Eukaryota</taxon>
        <taxon>Metazoa</taxon>
        <taxon>Chordata</taxon>
        <taxon>Craniata</taxon>
        <taxon>Vertebrata</taxon>
        <taxon>Euteleostomi</taxon>
        <taxon>Mammalia</taxon>
        <taxon>Eutheria</taxon>
        <taxon>Euarchontoglires</taxon>
        <taxon>Primates</taxon>
        <taxon>Haplorrhini</taxon>
        <taxon>Platyrrhini</taxon>
        <taxon>Cebidae</taxon>
        <taxon>Callitrichinae</taxon>
        <taxon>Saguinus</taxon>
    </lineage>
</organism>
<protein>
    <submittedName>
        <fullName evidence="2">Uncharacterized protein</fullName>
    </submittedName>
</protein>
<dbReference type="EMBL" id="JASSZA010000006">
    <property type="protein sequence ID" value="KAK2108028.1"/>
    <property type="molecule type" value="Genomic_DNA"/>
</dbReference>
<proteinExistence type="predicted"/>
<dbReference type="Proteomes" id="UP001266305">
    <property type="component" value="Unassembled WGS sequence"/>
</dbReference>
<feature type="region of interest" description="Disordered" evidence="1">
    <location>
        <begin position="122"/>
        <end position="152"/>
    </location>
</feature>
<sequence>MEGRTGSWPPAGTPWCQGRASAPPSGDTGASTCANIVCAAPDTHTSPGMGDSGREPRVRIKVINVAVTLSCASPNGPCGFNPLVQAPCPTPASSQALCPPGSDPRPLPGSLCPFARTLLSGSGERPALAPTSRWLHAEPPTRSPLPRSQGLQ</sequence>
<evidence type="ECO:0000256" key="1">
    <source>
        <dbReference type="SAM" id="MobiDB-lite"/>
    </source>
</evidence>
<accession>A0ABQ9VFB4</accession>
<evidence type="ECO:0000313" key="2">
    <source>
        <dbReference type="EMBL" id="KAK2108028.1"/>
    </source>
</evidence>
<gene>
    <name evidence="2" type="ORF">P7K49_013193</name>
</gene>